<evidence type="ECO:0000313" key="5">
    <source>
        <dbReference type="Proteomes" id="UP000037460"/>
    </source>
</evidence>
<dbReference type="AlphaFoldDB" id="A0A0M0K5T5"/>
<gene>
    <name evidence="4" type="ORF">Ctob_012302</name>
</gene>
<dbReference type="PANTHER" id="PTHR42748">
    <property type="entry name" value="NITROGEN METABOLITE REPRESSION PROTEIN NMRA FAMILY MEMBER"/>
    <property type="match status" value="1"/>
</dbReference>
<dbReference type="OrthoDB" id="300709at2759"/>
<dbReference type="Gene3D" id="3.90.25.10">
    <property type="entry name" value="UDP-galactose 4-epimerase, domain 1"/>
    <property type="match status" value="1"/>
</dbReference>
<comment type="similarity">
    <text evidence="1">Belongs to the NmrA-type oxidoreductase family.</text>
</comment>
<evidence type="ECO:0000256" key="1">
    <source>
        <dbReference type="ARBA" id="ARBA00006328"/>
    </source>
</evidence>
<dbReference type="Pfam" id="PF05368">
    <property type="entry name" value="NmrA"/>
    <property type="match status" value="1"/>
</dbReference>
<evidence type="ECO:0000313" key="4">
    <source>
        <dbReference type="EMBL" id="KOO34226.1"/>
    </source>
</evidence>
<dbReference type="InterPro" id="IPR051164">
    <property type="entry name" value="NmrA-like_oxidored"/>
</dbReference>
<accession>A0A0M0K5T5</accession>
<dbReference type="InterPro" id="IPR008030">
    <property type="entry name" value="NmrA-like"/>
</dbReference>
<dbReference type="CDD" id="cd05251">
    <property type="entry name" value="NmrA_like_SDR_a"/>
    <property type="match status" value="1"/>
</dbReference>
<proteinExistence type="inferred from homology"/>
<keyword evidence="2" id="KW-0521">NADP</keyword>
<reference evidence="5" key="1">
    <citation type="journal article" date="2015" name="PLoS Genet.">
        <title>Genome Sequence and Transcriptome Analyses of Chrysochromulina tobin: Metabolic Tools for Enhanced Algal Fitness in the Prominent Order Prymnesiales (Haptophyceae).</title>
        <authorList>
            <person name="Hovde B.T."/>
            <person name="Deodato C.R."/>
            <person name="Hunsperger H.M."/>
            <person name="Ryken S.A."/>
            <person name="Yost W."/>
            <person name="Jha R.K."/>
            <person name="Patterson J."/>
            <person name="Monnat R.J. Jr."/>
            <person name="Barlow S.B."/>
            <person name="Starkenburg S.R."/>
            <person name="Cattolico R.A."/>
        </authorList>
    </citation>
    <scope>NUCLEOTIDE SEQUENCE</scope>
    <source>
        <strain evidence="5">CCMP291</strain>
    </source>
</reference>
<dbReference type="Gene3D" id="3.40.50.720">
    <property type="entry name" value="NAD(P)-binding Rossmann-like Domain"/>
    <property type="match status" value="1"/>
</dbReference>
<sequence>MQTIVVIGATGAQGGGVVRTLSAKGGYAIKAVTRKMESEKAKALAALPNVSLISADLDDDASLMAAFSGAYGVFLVTNFWEHFSAAKEVEQCKKVAAAAKAAGVAHVVWSTLEHTPSFGAGDTIPDIDNHGTKYKVPHFDGKGLGDAEFKAAGVPTTYLLTSFYWDNMIYFGMGPKKGEDGQYAITFPQDPETVLPGIAAQDIGACAAGIFADPSLIGQTIGITGEKLTCGAMAEKMSKALGVEVKFNSVPADVYRSFGFPGADDLGNMFQWQAENNADFCSRRDVAVSKRLHPGMLDFDAWLAQHGKSIPM</sequence>
<organism evidence="4 5">
    <name type="scientific">Chrysochromulina tobinii</name>
    <dbReference type="NCBI Taxonomy" id="1460289"/>
    <lineage>
        <taxon>Eukaryota</taxon>
        <taxon>Haptista</taxon>
        <taxon>Haptophyta</taxon>
        <taxon>Prymnesiophyceae</taxon>
        <taxon>Prymnesiales</taxon>
        <taxon>Chrysochromulinaceae</taxon>
        <taxon>Chrysochromulina</taxon>
    </lineage>
</organism>
<dbReference type="PANTHER" id="PTHR42748:SF7">
    <property type="entry name" value="NMRA LIKE REDOX SENSOR 1-RELATED"/>
    <property type="match status" value="1"/>
</dbReference>
<name>A0A0M0K5T5_9EUKA</name>
<comment type="caution">
    <text evidence="4">The sequence shown here is derived from an EMBL/GenBank/DDBJ whole genome shotgun (WGS) entry which is preliminary data.</text>
</comment>
<dbReference type="EMBL" id="JWZX01001290">
    <property type="protein sequence ID" value="KOO34226.1"/>
    <property type="molecule type" value="Genomic_DNA"/>
</dbReference>
<dbReference type="SUPFAM" id="SSF51735">
    <property type="entry name" value="NAD(P)-binding Rossmann-fold domains"/>
    <property type="match status" value="1"/>
</dbReference>
<dbReference type="Proteomes" id="UP000037460">
    <property type="component" value="Unassembled WGS sequence"/>
</dbReference>
<feature type="domain" description="NmrA-like" evidence="3">
    <location>
        <begin position="2"/>
        <end position="303"/>
    </location>
</feature>
<evidence type="ECO:0000259" key="3">
    <source>
        <dbReference type="Pfam" id="PF05368"/>
    </source>
</evidence>
<protein>
    <recommendedName>
        <fullName evidence="3">NmrA-like domain-containing protein</fullName>
    </recommendedName>
</protein>
<keyword evidence="5" id="KW-1185">Reference proteome</keyword>
<dbReference type="GO" id="GO:0005634">
    <property type="term" value="C:nucleus"/>
    <property type="evidence" value="ECO:0007669"/>
    <property type="project" value="TreeGrafter"/>
</dbReference>
<evidence type="ECO:0000256" key="2">
    <source>
        <dbReference type="ARBA" id="ARBA00022857"/>
    </source>
</evidence>
<dbReference type="InterPro" id="IPR036291">
    <property type="entry name" value="NAD(P)-bd_dom_sf"/>
</dbReference>